<evidence type="ECO:0000256" key="1">
    <source>
        <dbReference type="SAM" id="Phobius"/>
    </source>
</evidence>
<keyword evidence="1" id="KW-0472">Membrane</keyword>
<keyword evidence="3" id="KW-1185">Reference proteome</keyword>
<accession>A0AAV5U6Y0</accession>
<sequence length="121" mass="13927">LLLFAIRRYSRPSLGTYKYLLASFATFDICLSIVHAVTRPSVVIMDRMYGVVTDTHLEDRVSPNIEYNTACVTVPFCLMIIHFLFRFWSVPFPHLISLFSNKRFIAFLVIATAGEFVIWSV</sequence>
<dbReference type="Pfam" id="PF10326">
    <property type="entry name" value="7TM_GPCR_Str"/>
    <property type="match status" value="1"/>
</dbReference>
<dbReference type="AlphaFoldDB" id="A0AAV5U6Y0"/>
<dbReference type="EMBL" id="BTSX01000005">
    <property type="protein sequence ID" value="GMT01920.1"/>
    <property type="molecule type" value="Genomic_DNA"/>
</dbReference>
<feature type="transmembrane region" description="Helical" evidence="1">
    <location>
        <begin position="100"/>
        <end position="119"/>
    </location>
</feature>
<reference evidence="2" key="1">
    <citation type="submission" date="2023-10" db="EMBL/GenBank/DDBJ databases">
        <title>Genome assembly of Pristionchus species.</title>
        <authorList>
            <person name="Yoshida K."/>
            <person name="Sommer R.J."/>
        </authorList>
    </citation>
    <scope>NUCLEOTIDE SEQUENCE</scope>
    <source>
        <strain evidence="2">RS0144</strain>
    </source>
</reference>
<dbReference type="PANTHER" id="PTHR45907:SF16">
    <property type="entry name" value="SERPENTINE RECEPTOR, CLASS J"/>
    <property type="match status" value="1"/>
</dbReference>
<keyword evidence="1" id="KW-0812">Transmembrane</keyword>
<protein>
    <recommendedName>
        <fullName evidence="4">G protein-coupled receptor</fullName>
    </recommendedName>
</protein>
<dbReference type="PANTHER" id="PTHR45907">
    <property type="entry name" value="SERPENTINE RECEPTOR, CLASS J"/>
    <property type="match status" value="1"/>
</dbReference>
<keyword evidence="1" id="KW-1133">Transmembrane helix</keyword>
<evidence type="ECO:0008006" key="4">
    <source>
        <dbReference type="Google" id="ProtNLM"/>
    </source>
</evidence>
<evidence type="ECO:0000313" key="2">
    <source>
        <dbReference type="EMBL" id="GMT01920.1"/>
    </source>
</evidence>
<organism evidence="2 3">
    <name type="scientific">Pristionchus entomophagus</name>
    <dbReference type="NCBI Taxonomy" id="358040"/>
    <lineage>
        <taxon>Eukaryota</taxon>
        <taxon>Metazoa</taxon>
        <taxon>Ecdysozoa</taxon>
        <taxon>Nematoda</taxon>
        <taxon>Chromadorea</taxon>
        <taxon>Rhabditida</taxon>
        <taxon>Rhabditina</taxon>
        <taxon>Diplogasteromorpha</taxon>
        <taxon>Diplogasteroidea</taxon>
        <taxon>Neodiplogasteridae</taxon>
        <taxon>Pristionchus</taxon>
    </lineage>
</organism>
<feature type="transmembrane region" description="Helical" evidence="1">
    <location>
        <begin position="67"/>
        <end position="88"/>
    </location>
</feature>
<dbReference type="InterPro" id="IPR019423">
    <property type="entry name" value="7TM_GPCR_serpentine_rcpt_Srj"/>
</dbReference>
<feature type="non-terminal residue" evidence="2">
    <location>
        <position position="1"/>
    </location>
</feature>
<feature type="transmembrane region" description="Helical" evidence="1">
    <location>
        <begin position="20"/>
        <end position="38"/>
    </location>
</feature>
<evidence type="ECO:0000313" key="3">
    <source>
        <dbReference type="Proteomes" id="UP001432027"/>
    </source>
</evidence>
<proteinExistence type="predicted"/>
<gene>
    <name evidence="2" type="ORF">PENTCL1PPCAC_24094</name>
</gene>
<dbReference type="Proteomes" id="UP001432027">
    <property type="component" value="Unassembled WGS sequence"/>
</dbReference>
<name>A0AAV5U6Y0_9BILA</name>
<comment type="caution">
    <text evidence="2">The sequence shown here is derived from an EMBL/GenBank/DDBJ whole genome shotgun (WGS) entry which is preliminary data.</text>
</comment>
<dbReference type="InterPro" id="IPR019428">
    <property type="entry name" value="7TM_GPCR_serpentine_rcpt_Str"/>
</dbReference>
<feature type="non-terminal residue" evidence="2">
    <location>
        <position position="121"/>
    </location>
</feature>